<reference evidence="2" key="1">
    <citation type="journal article" date="2023" name="Mol. Biol. Evol.">
        <title>Third-Generation Sequencing Reveals the Adaptive Role of the Epigenome in Three Deep-Sea Polychaetes.</title>
        <authorList>
            <person name="Perez M."/>
            <person name="Aroh O."/>
            <person name="Sun Y."/>
            <person name="Lan Y."/>
            <person name="Juniper S.K."/>
            <person name="Young C.R."/>
            <person name="Angers B."/>
            <person name="Qian P.Y."/>
        </authorList>
    </citation>
    <scope>NUCLEOTIDE SEQUENCE</scope>
    <source>
        <strain evidence="2">R07B-5</strain>
    </source>
</reference>
<evidence type="ECO:0000256" key="1">
    <source>
        <dbReference type="SAM" id="MobiDB-lite"/>
    </source>
</evidence>
<dbReference type="EMBL" id="JAODUO010001046">
    <property type="protein sequence ID" value="KAK2171624.1"/>
    <property type="molecule type" value="Genomic_DNA"/>
</dbReference>
<gene>
    <name evidence="2" type="ORF">NP493_1050g01012</name>
</gene>
<accession>A0AAD9NLJ8</accession>
<feature type="region of interest" description="Disordered" evidence="1">
    <location>
        <begin position="1"/>
        <end position="28"/>
    </location>
</feature>
<keyword evidence="3" id="KW-1185">Reference proteome</keyword>
<dbReference type="AlphaFoldDB" id="A0AAD9NLJ8"/>
<sequence>MRKRAQRLSRVQVLPQPSSPYGRGASTNMATQTHAPLYAGGINPSDGDIFLAGGAAKPMQPAYAMPGVIADD</sequence>
<comment type="caution">
    <text evidence="2">The sequence shown here is derived from an EMBL/GenBank/DDBJ whole genome shotgun (WGS) entry which is preliminary data.</text>
</comment>
<organism evidence="2 3">
    <name type="scientific">Ridgeia piscesae</name>
    <name type="common">Tubeworm</name>
    <dbReference type="NCBI Taxonomy" id="27915"/>
    <lineage>
        <taxon>Eukaryota</taxon>
        <taxon>Metazoa</taxon>
        <taxon>Spiralia</taxon>
        <taxon>Lophotrochozoa</taxon>
        <taxon>Annelida</taxon>
        <taxon>Polychaeta</taxon>
        <taxon>Sedentaria</taxon>
        <taxon>Canalipalpata</taxon>
        <taxon>Sabellida</taxon>
        <taxon>Siboglinidae</taxon>
        <taxon>Ridgeia</taxon>
    </lineage>
</organism>
<dbReference type="Proteomes" id="UP001209878">
    <property type="component" value="Unassembled WGS sequence"/>
</dbReference>
<evidence type="ECO:0000313" key="3">
    <source>
        <dbReference type="Proteomes" id="UP001209878"/>
    </source>
</evidence>
<evidence type="ECO:0000313" key="2">
    <source>
        <dbReference type="EMBL" id="KAK2171624.1"/>
    </source>
</evidence>
<name>A0AAD9NLJ8_RIDPI</name>
<proteinExistence type="predicted"/>
<protein>
    <submittedName>
        <fullName evidence="2">Uncharacterized protein</fullName>
    </submittedName>
</protein>